<protein>
    <submittedName>
        <fullName evidence="1">Uncharacterized protein</fullName>
    </submittedName>
</protein>
<gene>
    <name evidence="1" type="ORF">E7747_02835</name>
</gene>
<dbReference type="AlphaFoldDB" id="A0A4P7W0F0"/>
<dbReference type="Proteomes" id="UP000297149">
    <property type="component" value="Chromosome"/>
</dbReference>
<dbReference type="RefSeq" id="WP_123614124.1">
    <property type="nucleotide sequence ID" value="NZ_CAXHQF010000008.1"/>
</dbReference>
<proteinExistence type="predicted"/>
<evidence type="ECO:0000313" key="1">
    <source>
        <dbReference type="EMBL" id="QCD41336.1"/>
    </source>
</evidence>
<keyword evidence="2" id="KW-1185">Reference proteome</keyword>
<accession>A0A4P7W0F0</accession>
<dbReference type="KEGG" id="ddb:E7747_02835"/>
<dbReference type="EMBL" id="CP039396">
    <property type="protein sequence ID" value="QCD41336.1"/>
    <property type="molecule type" value="Genomic_DNA"/>
</dbReference>
<reference evidence="2" key="1">
    <citation type="submission" date="2019-02" db="EMBL/GenBank/DDBJ databases">
        <title>Isolation and identification of novel species under the genus Muribaculum.</title>
        <authorList>
            <person name="Miyake S."/>
            <person name="Ding Y."/>
            <person name="Low A."/>
            <person name="Soh M."/>
            <person name="Seedorf H."/>
        </authorList>
    </citation>
    <scope>NUCLEOTIDE SEQUENCE [LARGE SCALE GENOMIC DNA]</scope>
    <source>
        <strain evidence="2">H5</strain>
    </source>
</reference>
<organism evidence="1 2">
    <name type="scientific">Duncaniella dubosii</name>
    <dbReference type="NCBI Taxonomy" id="2518971"/>
    <lineage>
        <taxon>Bacteria</taxon>
        <taxon>Pseudomonadati</taxon>
        <taxon>Bacteroidota</taxon>
        <taxon>Bacteroidia</taxon>
        <taxon>Bacteroidales</taxon>
        <taxon>Muribaculaceae</taxon>
        <taxon>Duncaniella</taxon>
    </lineage>
</organism>
<name>A0A4P7W0F0_9BACT</name>
<sequence length="128" mass="14333">MLRKDDITVQNVTIPASPASRLERLFPPVEESSTILLACPRGDYSASRIARAVEDCDAHLLNLNITSDGENFDNRIIAELRVSHRNPESVGRSLERYGYEVVDAEGAPLADDSLMRSRYDELMHYLGI</sequence>
<evidence type="ECO:0000313" key="2">
    <source>
        <dbReference type="Proteomes" id="UP000297149"/>
    </source>
</evidence>